<dbReference type="EMBL" id="LAYY01000100">
    <property type="protein sequence ID" value="KKK33657.1"/>
    <property type="molecule type" value="Genomic_DNA"/>
</dbReference>
<gene>
    <name evidence="2" type="ORF">WQ57_23645</name>
</gene>
<comment type="caution">
    <text evidence="2">The sequence shown here is derived from an EMBL/GenBank/DDBJ whole genome shotgun (WGS) entry which is preliminary data.</text>
</comment>
<protein>
    <submittedName>
        <fullName evidence="2">Uncharacterized protein</fullName>
    </submittedName>
</protein>
<keyword evidence="3" id="KW-1185">Reference proteome</keyword>
<keyword evidence="1" id="KW-0812">Transmembrane</keyword>
<feature type="transmembrane region" description="Helical" evidence="1">
    <location>
        <begin position="12"/>
        <end position="36"/>
    </location>
</feature>
<feature type="transmembrane region" description="Helical" evidence="1">
    <location>
        <begin position="42"/>
        <end position="59"/>
    </location>
</feature>
<keyword evidence="1" id="KW-1133">Transmembrane helix</keyword>
<proteinExistence type="predicted"/>
<organism evidence="2 3">
    <name type="scientific">Mesobacillus campisalis</name>
    <dbReference type="NCBI Taxonomy" id="1408103"/>
    <lineage>
        <taxon>Bacteria</taxon>
        <taxon>Bacillati</taxon>
        <taxon>Bacillota</taxon>
        <taxon>Bacilli</taxon>
        <taxon>Bacillales</taxon>
        <taxon>Bacillaceae</taxon>
        <taxon>Mesobacillus</taxon>
    </lineage>
</organism>
<sequence length="79" mass="9084">MRALALVELMLVGYLFYLGISLFFVFLDGGMIAVLIELLRGTIINILLAYTLVLIIDIWRDKKREKLIIKGKLSPDRLF</sequence>
<evidence type="ECO:0000256" key="1">
    <source>
        <dbReference type="SAM" id="Phobius"/>
    </source>
</evidence>
<reference evidence="2 3" key="1">
    <citation type="submission" date="2015-04" db="EMBL/GenBank/DDBJ databases">
        <title>Taxonomic description and genome sequence of Bacillus campisalis sp. nov., a novel member of the genus Bacillus isolated from solar saltern.</title>
        <authorList>
            <person name="Mathan Kumar R."/>
            <person name="Kaur G."/>
            <person name="Kumar A."/>
            <person name="Singh N.K."/>
            <person name="Kaur N."/>
            <person name="Kumar N."/>
            <person name="Mayilraj S."/>
        </authorList>
    </citation>
    <scope>NUCLEOTIDE SEQUENCE [LARGE SCALE GENOMIC DNA]</scope>
    <source>
        <strain evidence="2 3">SA2-6</strain>
    </source>
</reference>
<name>A0A0M2SLA5_9BACI</name>
<evidence type="ECO:0000313" key="3">
    <source>
        <dbReference type="Proteomes" id="UP000034166"/>
    </source>
</evidence>
<keyword evidence="1" id="KW-0472">Membrane</keyword>
<dbReference type="AlphaFoldDB" id="A0A0M2SLA5"/>
<evidence type="ECO:0000313" key="2">
    <source>
        <dbReference type="EMBL" id="KKK33657.1"/>
    </source>
</evidence>
<accession>A0A0M2SLA5</accession>
<dbReference type="Proteomes" id="UP000034166">
    <property type="component" value="Unassembled WGS sequence"/>
</dbReference>
<dbReference type="PATRIC" id="fig|1408103.3.peg.5098"/>